<evidence type="ECO:0000256" key="1">
    <source>
        <dbReference type="ARBA" id="ARBA00004651"/>
    </source>
</evidence>
<dbReference type="GO" id="GO:0000041">
    <property type="term" value="P:transition metal ion transport"/>
    <property type="evidence" value="ECO:0007669"/>
    <property type="project" value="InterPro"/>
</dbReference>
<proteinExistence type="predicted"/>
<feature type="transmembrane region" description="Helical" evidence="7">
    <location>
        <begin position="73"/>
        <end position="97"/>
    </location>
</feature>
<keyword evidence="3" id="KW-1003">Cell membrane</keyword>
<dbReference type="InterPro" id="IPR002751">
    <property type="entry name" value="CbiM/NikMN"/>
</dbReference>
<evidence type="ECO:0000256" key="2">
    <source>
        <dbReference type="ARBA" id="ARBA00022448"/>
    </source>
</evidence>
<organism evidence="9 10">
    <name type="scientific">Cyanomargarita calcarea GSE-NOS-MK-12-04C</name>
    <dbReference type="NCBI Taxonomy" id="2839659"/>
    <lineage>
        <taxon>Bacteria</taxon>
        <taxon>Bacillati</taxon>
        <taxon>Cyanobacteriota</taxon>
        <taxon>Cyanophyceae</taxon>
        <taxon>Nostocales</taxon>
        <taxon>Cyanomargaritaceae</taxon>
        <taxon>Cyanomargarita</taxon>
    </lineage>
</organism>
<feature type="transmembrane region" description="Helical" evidence="7">
    <location>
        <begin position="104"/>
        <end position="123"/>
    </location>
</feature>
<evidence type="ECO:0000256" key="4">
    <source>
        <dbReference type="ARBA" id="ARBA00022692"/>
    </source>
</evidence>
<keyword evidence="2" id="KW-0813">Transport</keyword>
<protein>
    <submittedName>
        <fullName evidence="9">PDGLE domain-containing protein</fullName>
    </submittedName>
</protein>
<name>A0A951QR94_9CYAN</name>
<dbReference type="PANTHER" id="PTHR34229:SF1">
    <property type="entry name" value="METAL TRANSPORT PROTEIN HI_1621-RELATED"/>
    <property type="match status" value="1"/>
</dbReference>
<evidence type="ECO:0000256" key="7">
    <source>
        <dbReference type="SAM" id="Phobius"/>
    </source>
</evidence>
<keyword evidence="4 7" id="KW-0812">Transmembrane</keyword>
<feature type="transmembrane region" description="Helical" evidence="7">
    <location>
        <begin position="283"/>
        <end position="303"/>
    </location>
</feature>
<dbReference type="Proteomes" id="UP000729701">
    <property type="component" value="Unassembled WGS sequence"/>
</dbReference>
<keyword evidence="5 7" id="KW-1133">Transmembrane helix</keyword>
<reference evidence="9" key="2">
    <citation type="journal article" date="2022" name="Microbiol. Resour. Announc.">
        <title>Metagenome Sequencing to Explore Phylogenomics of Terrestrial Cyanobacteria.</title>
        <authorList>
            <person name="Ward R.D."/>
            <person name="Stajich J.E."/>
            <person name="Johansen J.R."/>
            <person name="Huntemann M."/>
            <person name="Clum A."/>
            <person name="Foster B."/>
            <person name="Foster B."/>
            <person name="Roux S."/>
            <person name="Palaniappan K."/>
            <person name="Varghese N."/>
            <person name="Mukherjee S."/>
            <person name="Reddy T.B.K."/>
            <person name="Daum C."/>
            <person name="Copeland A."/>
            <person name="Chen I.A."/>
            <person name="Ivanova N.N."/>
            <person name="Kyrpides N.C."/>
            <person name="Shapiro N."/>
            <person name="Eloe-Fadrosh E.A."/>
            <person name="Pietrasiak N."/>
        </authorList>
    </citation>
    <scope>NUCLEOTIDE SEQUENCE</scope>
    <source>
        <strain evidence="9">GSE-NOS-MK-12-04C</strain>
    </source>
</reference>
<feature type="transmembrane region" description="Helical" evidence="7">
    <location>
        <begin position="177"/>
        <end position="199"/>
    </location>
</feature>
<feature type="transmembrane region" description="Helical" evidence="7">
    <location>
        <begin position="143"/>
        <end position="165"/>
    </location>
</feature>
<dbReference type="PANTHER" id="PTHR34229">
    <property type="entry name" value="METAL TRANSPORT PROTEIN HI_1621-RELATED"/>
    <property type="match status" value="1"/>
</dbReference>
<dbReference type="EMBL" id="JAHHGZ010000038">
    <property type="protein sequence ID" value="MBW4671044.1"/>
    <property type="molecule type" value="Genomic_DNA"/>
</dbReference>
<dbReference type="Pfam" id="PF13190">
    <property type="entry name" value="PDGLE"/>
    <property type="match status" value="1"/>
</dbReference>
<evidence type="ECO:0000256" key="5">
    <source>
        <dbReference type="ARBA" id="ARBA00022989"/>
    </source>
</evidence>
<comment type="subcellular location">
    <subcellularLocation>
        <location evidence="1">Cell membrane</location>
        <topology evidence="1">Multi-pass membrane protein</topology>
    </subcellularLocation>
</comment>
<keyword evidence="6 7" id="KW-0472">Membrane</keyword>
<feature type="transmembrane region" description="Helical" evidence="7">
    <location>
        <begin position="219"/>
        <end position="240"/>
    </location>
</feature>
<feature type="domain" description="PDGLE" evidence="8">
    <location>
        <begin position="220"/>
        <end position="304"/>
    </location>
</feature>
<evidence type="ECO:0000256" key="3">
    <source>
        <dbReference type="ARBA" id="ARBA00022475"/>
    </source>
</evidence>
<comment type="caution">
    <text evidence="9">The sequence shown here is derived from an EMBL/GenBank/DDBJ whole genome shotgun (WGS) entry which is preliminary data.</text>
</comment>
<reference evidence="9" key="1">
    <citation type="submission" date="2021-05" db="EMBL/GenBank/DDBJ databases">
        <authorList>
            <person name="Pietrasiak N."/>
            <person name="Ward R."/>
            <person name="Stajich J.E."/>
            <person name="Kurbessoian T."/>
        </authorList>
    </citation>
    <scope>NUCLEOTIDE SEQUENCE</scope>
    <source>
        <strain evidence="9">GSE-NOS-MK-12-04C</strain>
    </source>
</reference>
<dbReference type="Gene3D" id="1.10.1760.20">
    <property type="match status" value="1"/>
</dbReference>
<dbReference type="Pfam" id="PF01891">
    <property type="entry name" value="CbiM"/>
    <property type="match status" value="1"/>
</dbReference>
<feature type="transmembrane region" description="Helical" evidence="7">
    <location>
        <begin position="6"/>
        <end position="28"/>
    </location>
</feature>
<evidence type="ECO:0000259" key="8">
    <source>
        <dbReference type="Pfam" id="PF13190"/>
    </source>
</evidence>
<evidence type="ECO:0000256" key="6">
    <source>
        <dbReference type="ARBA" id="ARBA00023136"/>
    </source>
</evidence>
<dbReference type="InterPro" id="IPR025937">
    <property type="entry name" value="PDGLE_dom"/>
</dbReference>
<evidence type="ECO:0000313" key="9">
    <source>
        <dbReference type="EMBL" id="MBW4671044.1"/>
    </source>
</evidence>
<gene>
    <name evidence="9" type="ORF">KME60_27385</name>
</gene>
<feature type="transmembrane region" description="Helical" evidence="7">
    <location>
        <begin position="40"/>
        <end position="61"/>
    </location>
</feature>
<dbReference type="AlphaFoldDB" id="A0A951QR94"/>
<evidence type="ECO:0000313" key="10">
    <source>
        <dbReference type="Proteomes" id="UP000729701"/>
    </source>
</evidence>
<sequence>MHIPDGFVSPAVAAGTGLVSVVAVGLALGKSKDAFGIKRAPILGLTTAFIFAAQMINFPVAGGTSGHLLGGTLAAMILGSPWAATLAITTVLIIQAVLFADGGITALGANIMNMGVIGVWVGWGLTQTLHRLFGSSSKHLPLAAGIGAGLSVVAASVVCAIELALSETAPLGLALPAMAGVHILIGIGEGLITGGVLTYLATARPDLLPSGEQRQIKGWLVPVVSILLVAGVLSLFASTYPDGLDSVAEKLGFVKLAENVRVQVPTPLAEYQIEGLGKIGTSIAGLVGSAVCFGVAFGLAQLVKPKSDRSSSADT</sequence>
<dbReference type="GO" id="GO:0005886">
    <property type="term" value="C:plasma membrane"/>
    <property type="evidence" value="ECO:0007669"/>
    <property type="project" value="UniProtKB-SubCell"/>
</dbReference>
<accession>A0A951QR94</accession>